<comment type="function">
    <text evidence="7">Functions as a component of the DNA-binding general transcription factor complex TFIID. Binding of TFIID to a promoter (with or without TATA element) is the initial step in pre-initiation complex (PIC) formation. TFIID plays a key role in the regulation of gene expression by RNA polymerase II through different activities such as transcription activator interaction, core promoter recognition and selectivity, TFIIA and TFIIB interaction, chromatin modification (histone acetylation by TAF1), facilitation of DNA opening and initiation of transcription.</text>
</comment>
<dbReference type="OrthoDB" id="308861at2759"/>
<feature type="domain" description="Transcription initiation factor TFIID subunit 2 TPR repeats" evidence="11">
    <location>
        <begin position="854"/>
        <end position="1144"/>
    </location>
</feature>
<keyword evidence="5" id="KW-0804">Transcription</keyword>
<name>G8YRK8_PICSO</name>
<dbReference type="InterPro" id="IPR042097">
    <property type="entry name" value="Aminopeptidase_N-like_N_sf"/>
</dbReference>
<dbReference type="SUPFAM" id="SSF63737">
    <property type="entry name" value="Leukotriene A4 hydrolase N-terminal domain"/>
    <property type="match status" value="1"/>
</dbReference>
<feature type="region of interest" description="Disordered" evidence="9">
    <location>
        <begin position="1445"/>
        <end position="1536"/>
    </location>
</feature>
<dbReference type="eggNOG" id="KOG1932">
    <property type="taxonomic scope" value="Eukaryota"/>
</dbReference>
<dbReference type="Gene3D" id="1.10.390.10">
    <property type="entry name" value="Neutral Protease Domain 2"/>
    <property type="match status" value="1"/>
</dbReference>
<dbReference type="InterPro" id="IPR027268">
    <property type="entry name" value="Peptidase_M4/M1_CTD_sf"/>
</dbReference>
<feature type="compositionally biased region" description="Basic and acidic residues" evidence="9">
    <location>
        <begin position="1515"/>
        <end position="1524"/>
    </location>
</feature>
<comment type="similarity">
    <text evidence="2">Belongs to the TAF2 family.</text>
</comment>
<dbReference type="CDD" id="cd09839">
    <property type="entry name" value="M1_like_TAF2"/>
    <property type="match status" value="1"/>
</dbReference>
<dbReference type="SUPFAM" id="SSF48371">
    <property type="entry name" value="ARM repeat"/>
    <property type="match status" value="1"/>
</dbReference>
<feature type="compositionally biased region" description="Polar residues" evidence="9">
    <location>
        <begin position="1478"/>
        <end position="1514"/>
    </location>
</feature>
<comment type="subcellular location">
    <subcellularLocation>
        <location evidence="1">Nucleus</location>
    </subcellularLocation>
</comment>
<evidence type="ECO:0000256" key="1">
    <source>
        <dbReference type="ARBA" id="ARBA00004123"/>
    </source>
</evidence>
<dbReference type="InterPro" id="IPR037813">
    <property type="entry name" value="TAF2"/>
</dbReference>
<dbReference type="SUPFAM" id="SSF55486">
    <property type="entry name" value="Metalloproteases ('zincins'), catalytic domain"/>
    <property type="match status" value="1"/>
</dbReference>
<evidence type="ECO:0000256" key="5">
    <source>
        <dbReference type="ARBA" id="ARBA00023163"/>
    </source>
</evidence>
<evidence type="ECO:0000256" key="9">
    <source>
        <dbReference type="SAM" id="MobiDB-lite"/>
    </source>
</evidence>
<dbReference type="GO" id="GO:0000976">
    <property type="term" value="F:transcription cis-regulatory region binding"/>
    <property type="evidence" value="ECO:0007669"/>
    <property type="project" value="TreeGrafter"/>
</dbReference>
<evidence type="ECO:0000256" key="8">
    <source>
        <dbReference type="ARBA" id="ARBA00076306"/>
    </source>
</evidence>
<dbReference type="EMBL" id="FO082057">
    <property type="protein sequence ID" value="CCE78195.1"/>
    <property type="molecule type" value="Genomic_DNA"/>
</dbReference>
<evidence type="ECO:0000256" key="7">
    <source>
        <dbReference type="ARBA" id="ARBA00025346"/>
    </source>
</evidence>
<dbReference type="Proteomes" id="UP000005222">
    <property type="component" value="Chromosome C"/>
</dbReference>
<dbReference type="FunCoup" id="G8YRK8">
    <property type="interactions" value="1087"/>
</dbReference>
<evidence type="ECO:0000256" key="4">
    <source>
        <dbReference type="ARBA" id="ARBA00023015"/>
    </source>
</evidence>
<dbReference type="PANTHER" id="PTHR15137:SF9">
    <property type="entry name" value="TRANSCRIPTION INITIATION FACTOR TFIID SUBUNIT 2"/>
    <property type="match status" value="1"/>
</dbReference>
<dbReference type="GO" id="GO:0006367">
    <property type="term" value="P:transcription initiation at RNA polymerase II promoter"/>
    <property type="evidence" value="ECO:0007669"/>
    <property type="project" value="TreeGrafter"/>
</dbReference>
<evidence type="ECO:0000256" key="3">
    <source>
        <dbReference type="ARBA" id="ARBA00017363"/>
    </source>
</evidence>
<feature type="compositionally biased region" description="Polar residues" evidence="9">
    <location>
        <begin position="296"/>
        <end position="310"/>
    </location>
</feature>
<evidence type="ECO:0000256" key="6">
    <source>
        <dbReference type="ARBA" id="ARBA00023242"/>
    </source>
</evidence>
<dbReference type="GO" id="GO:0016251">
    <property type="term" value="F:RNA polymerase II general transcription initiation factor activity"/>
    <property type="evidence" value="ECO:0007669"/>
    <property type="project" value="TreeGrafter"/>
</dbReference>
<dbReference type="Pfam" id="PF25577">
    <property type="entry name" value="TPR_TAF2_C"/>
    <property type="match status" value="1"/>
</dbReference>
<dbReference type="InterPro" id="IPR016024">
    <property type="entry name" value="ARM-type_fold"/>
</dbReference>
<protein>
    <recommendedName>
        <fullName evidence="3">Transcription initiation factor TFIID subunit 2</fullName>
    </recommendedName>
    <alternativeName>
        <fullName evidence="8">TBP-associated factor 2</fullName>
    </alternativeName>
</protein>
<dbReference type="Gene3D" id="2.60.40.1730">
    <property type="entry name" value="tricorn interacting facor f3 domain"/>
    <property type="match status" value="1"/>
</dbReference>
<evidence type="ECO:0000259" key="10">
    <source>
        <dbReference type="Pfam" id="PF25316"/>
    </source>
</evidence>
<evidence type="ECO:0000256" key="2">
    <source>
        <dbReference type="ARBA" id="ARBA00010937"/>
    </source>
</evidence>
<dbReference type="HOGENOM" id="CLU_002317_2_0_1"/>
<dbReference type="Pfam" id="PF25316">
    <property type="entry name" value="TAF2_3rd"/>
    <property type="match status" value="1"/>
</dbReference>
<keyword evidence="6" id="KW-0539">Nucleus</keyword>
<sequence>MPSTSYVDLQGLGTPKMSNYQTNTPIIYKASKLSRNLDLSAQPLKVAHQRVNIDVSLSENKIDGFTELTVVPTSSKLKSVKLDCRELSIKNIYINGTRTTDYIHNDLLHINGSSNFEESLQGKVVNVFDLYSDDMSIHQHHLIRRKLNYIFGELNYDPRDPPAELQNCNTEELLILLPDLKLELTDINSIHTPGSQPGTLTPHYLKPKNASGETYTPITIRIDYECVNPKNGVNFICNPKKDKKFWHAYTINSSYNISTSSWVPCIDNMWERCTWSVEVNVPRTIKDIGNPRLIGSESTSTASHKVTASRNGLAKGNETMTSTGTDAEKTTEDPTNYDNDNDDDGDDDNDNEDEEDEDEEDEDDDDSDNLDLVVCSGDFNNIKETPHPIDRSKKVVSWSIFNPICAHHVGWAVGAFETLTISEDANEENEAGDDDALDDATKADVNTSVVVYSLPGELESSKNACLFASKAIEYYSREYGSYPFNSYAFLFVEGMTTQRSNFAGLTVISDKLAYPPNLLEPMLHVTDVILECISSQWAGINIVPLTYNDMWCVLGIANYMSLQFIRLLVGTNEYKFKIKTMMNQLIEEDSGKKPLALQFHRYPISDNDLSFIRLKSPLILYILEKRMTKTDRSFGLSRVLPKIFLQAMSGDLANGALSTSHFQYVCEKVNRNKLESFFKQWVYGSGIPILYVIQRFNRKRSIVEVSIRQIQHREPRKNTLKPENFLNDAIAYIDDEPVYNSQSVFTGPMTIRIHEADGTPYEHIVYLKEGYSKLDIQYNTRFRRLRKNREEAYEPSTAFTGLGDVYSSEADMKEWNFAEFEKNDDENIYNDTFEWMRVDADSEWIAKVNINQSDQMFASQLQYDRGVEAQYDAISFFGDRERPTNIHCTVLTRTLLDDRYYYGIRIAAARALANFSKEDNNFIGLTYLLKAYKEMFCYPNSEIPLANDFSNVGRFFVQHELPIIMSSVRDNEGNVPEMIKKFLLNLVKYNDNSNNFFQDPLYLSKLIHALCNSVINPNKSIIHDSLQQYLGSSDSANNSYANEVVMEINRLQKLDGLVPSYQSVIYTTCLKEKVRLALHGQINVSFEELLYYTLDKYCLDIRIEAFKGIFLLGGIKNKNILQYFLKICLLDDSSPYLRTQLLEAFKYSICVAAINGSPSLLDDPEFKTSKKLAEGDQNASSNPSNMVIIEDGGRSEMTGRRDAMARATIKGSIEILRRDYAVGKGLRNIFWELIHTSLISIKEKRDLFCLCQVLYEEIDSFIVKIPIPNLELNELKRKFVLRDLGDGKIVIRREGRFKIQLASRKIASGEAKPVKGKHKSEPTPVDEGSKKIKLKLGSQTGAKRRATTKPSTSNNLVSIDPVNRNLVTIRLPKRQRKAEGMHVPVHNAAASPSKSQKKPVEVSGTTVKIKFSPKKASLLHNMKTVDNHLFVKISTRNKTVITSRVPFADTESPENGNNNSKSQGGNGSLSEIGGDDYTISTTDNASGITQSDVKSETNSNGDDNKNGSANGNTTQEKEQKDGSIKLKLVFNKSKKD</sequence>
<feature type="region of interest" description="Disordered" evidence="9">
    <location>
        <begin position="288"/>
        <end position="373"/>
    </location>
</feature>
<feature type="region of interest" description="Disordered" evidence="9">
    <location>
        <begin position="1310"/>
        <end position="1357"/>
    </location>
</feature>
<proteinExistence type="inferred from homology"/>
<dbReference type="FunFam" id="1.10.390.10:FF:000011">
    <property type="entry name" value="Transcription initiation factor TFIID subunit"/>
    <property type="match status" value="1"/>
</dbReference>
<dbReference type="InterPro" id="IPR057991">
    <property type="entry name" value="TPR_TAF2_C"/>
</dbReference>
<evidence type="ECO:0000313" key="13">
    <source>
        <dbReference type="Proteomes" id="UP000005222"/>
    </source>
</evidence>
<dbReference type="InterPro" id="IPR057345">
    <property type="entry name" value="Ig-like_TAF2"/>
</dbReference>
<evidence type="ECO:0000313" key="12">
    <source>
        <dbReference type="EMBL" id="CCE78195.1"/>
    </source>
</evidence>
<dbReference type="STRING" id="559304.G8YRK8"/>
<evidence type="ECO:0000259" key="11">
    <source>
        <dbReference type="Pfam" id="PF25577"/>
    </source>
</evidence>
<dbReference type="GO" id="GO:0005669">
    <property type="term" value="C:transcription factor TFIID complex"/>
    <property type="evidence" value="ECO:0007669"/>
    <property type="project" value="InterPro"/>
</dbReference>
<reference evidence="12 13" key="1">
    <citation type="journal article" date="2012" name="G3 (Bethesda)">
        <title>Pichia sorbitophila, an interspecies yeast hybrid reveals early steps of genome resolution following polyploidization.</title>
        <authorList>
            <person name="Leh Louis V."/>
            <person name="Despons L."/>
            <person name="Friedrich A."/>
            <person name="Martin T."/>
            <person name="Durrens P."/>
            <person name="Casaregola S."/>
            <person name="Neuveglise C."/>
            <person name="Fairhead C."/>
            <person name="Marck C."/>
            <person name="Cruz J.A."/>
            <person name="Straub M.L."/>
            <person name="Kugler V."/>
            <person name="Sacerdot C."/>
            <person name="Uzunov Z."/>
            <person name="Thierry A."/>
            <person name="Weiss S."/>
            <person name="Bleykasten C."/>
            <person name="De Montigny J."/>
            <person name="Jacques N."/>
            <person name="Jung P."/>
            <person name="Lemaire M."/>
            <person name="Mallet S."/>
            <person name="Morel G."/>
            <person name="Richard G.F."/>
            <person name="Sarkar A."/>
            <person name="Savel G."/>
            <person name="Schacherer J."/>
            <person name="Seret M.L."/>
            <person name="Talla E."/>
            <person name="Samson G."/>
            <person name="Jubin C."/>
            <person name="Poulain J."/>
            <person name="Vacherie B."/>
            <person name="Barbe V."/>
            <person name="Pelletier E."/>
            <person name="Sherman D.J."/>
            <person name="Westhof E."/>
            <person name="Weissenbach J."/>
            <person name="Baret P.V."/>
            <person name="Wincker P."/>
            <person name="Gaillardin C."/>
            <person name="Dujon B."/>
            <person name="Souciet J.L."/>
        </authorList>
    </citation>
    <scope>NUCLEOTIDE SEQUENCE [LARGE SCALE GENOMIC DNA]</scope>
    <source>
        <strain evidence="13">ATCC MYA-4447 / BCRC 22081 / CBS 7064 / NBRC 10061 / NRRL Y-12695</strain>
    </source>
</reference>
<dbReference type="PANTHER" id="PTHR15137">
    <property type="entry name" value="TRANSCRIPTION INITIATION FACTOR TFIID"/>
    <property type="match status" value="1"/>
</dbReference>
<keyword evidence="13" id="KW-1185">Reference proteome</keyword>
<organism evidence="12 13">
    <name type="scientific">Pichia sorbitophila (strain ATCC MYA-4447 / BCRC 22081 / CBS 7064 / NBRC 10061 / NRRL Y-12695)</name>
    <name type="common">Hybrid yeast</name>
    <dbReference type="NCBI Taxonomy" id="559304"/>
    <lineage>
        <taxon>Eukaryota</taxon>
        <taxon>Fungi</taxon>
        <taxon>Dikarya</taxon>
        <taxon>Ascomycota</taxon>
        <taxon>Saccharomycotina</taxon>
        <taxon>Pichiomycetes</taxon>
        <taxon>Debaryomycetaceae</taxon>
        <taxon>Millerozyma</taxon>
    </lineage>
</organism>
<feature type="compositionally biased region" description="Acidic residues" evidence="9">
    <location>
        <begin position="339"/>
        <end position="369"/>
    </location>
</feature>
<feature type="compositionally biased region" description="Polar residues" evidence="9">
    <location>
        <begin position="1348"/>
        <end position="1357"/>
    </location>
</feature>
<dbReference type="InParanoid" id="G8YRK8"/>
<keyword evidence="4" id="KW-0805">Transcription regulation</keyword>
<dbReference type="GO" id="GO:0003682">
    <property type="term" value="F:chromatin binding"/>
    <property type="evidence" value="ECO:0007669"/>
    <property type="project" value="TreeGrafter"/>
</dbReference>
<feature type="domain" description="Transcription initiation factor TFIID subunit 2 Ig-like" evidence="10">
    <location>
        <begin position="685"/>
        <end position="852"/>
    </location>
</feature>
<gene>
    <name evidence="12" type="primary">Piso0_000812</name>
    <name evidence="12" type="ORF">GNLVRS01_PISO0C04556g</name>
</gene>
<accession>G8YRK8</accession>
<dbReference type="OMA" id="EQPDYQW"/>